<dbReference type="EMBL" id="FXTK01000001">
    <property type="protein sequence ID" value="SMO39196.1"/>
    <property type="molecule type" value="Genomic_DNA"/>
</dbReference>
<dbReference type="Gene3D" id="3.40.1350.10">
    <property type="match status" value="1"/>
</dbReference>
<dbReference type="SUPFAM" id="SSF52980">
    <property type="entry name" value="Restriction endonuclease-like"/>
    <property type="match status" value="1"/>
</dbReference>
<gene>
    <name evidence="2" type="ORF">SAMN06265221_101424</name>
</gene>
<sequence length="241" mass="26403">MKAGLVERPVRATYRITVAGELLLKSGNPLGWEELRSLPDYIQWKNKGGRLDGSSAAIASIEKLEAELTPSESIERSYRQIELELAEELLEQVLSLTPARFERLIVELLLAMGYGDGRAEMGQALGKSGDGGIDGVVNEDKLGLDAVYIQAKRYALDNSVGRPALQAFIGAMTGESASKGVFVTTSSFTREAHDFARRVTQRVVLIDGDRLARLMIDHGVGVRVDKTYVLRSIDANFFDVT</sequence>
<feature type="domain" description="Restriction endonuclease type IV Mrr" evidence="1">
    <location>
        <begin position="95"/>
        <end position="215"/>
    </location>
</feature>
<dbReference type="InterPro" id="IPR052906">
    <property type="entry name" value="Type_IV_Methyl-Rstrct_Enzyme"/>
</dbReference>
<name>A0A521AWI9_9RHOB</name>
<proteinExistence type="predicted"/>
<dbReference type="GO" id="GO:0003677">
    <property type="term" value="F:DNA binding"/>
    <property type="evidence" value="ECO:0007669"/>
    <property type="project" value="InterPro"/>
</dbReference>
<dbReference type="AlphaFoldDB" id="A0A521AWI9"/>
<evidence type="ECO:0000313" key="2">
    <source>
        <dbReference type="EMBL" id="SMO39196.1"/>
    </source>
</evidence>
<protein>
    <submittedName>
        <fullName evidence="2">Restriction system protein</fullName>
    </submittedName>
</protein>
<dbReference type="InterPro" id="IPR011335">
    <property type="entry name" value="Restrct_endonuc-II-like"/>
</dbReference>
<evidence type="ECO:0000259" key="1">
    <source>
        <dbReference type="Pfam" id="PF04471"/>
    </source>
</evidence>
<dbReference type="PANTHER" id="PTHR30015:SF7">
    <property type="entry name" value="TYPE IV METHYL-DIRECTED RESTRICTION ENZYME ECOKMRR"/>
    <property type="match status" value="1"/>
</dbReference>
<dbReference type="GO" id="GO:0015666">
    <property type="term" value="F:restriction endodeoxyribonuclease activity"/>
    <property type="evidence" value="ECO:0007669"/>
    <property type="project" value="TreeGrafter"/>
</dbReference>
<dbReference type="Proteomes" id="UP000319014">
    <property type="component" value="Unassembled WGS sequence"/>
</dbReference>
<dbReference type="PANTHER" id="PTHR30015">
    <property type="entry name" value="MRR RESTRICTION SYSTEM PROTEIN"/>
    <property type="match status" value="1"/>
</dbReference>
<dbReference type="InterPro" id="IPR011856">
    <property type="entry name" value="tRNA_endonuc-like_dom_sf"/>
</dbReference>
<keyword evidence="3" id="KW-1185">Reference proteome</keyword>
<evidence type="ECO:0000313" key="3">
    <source>
        <dbReference type="Proteomes" id="UP000319014"/>
    </source>
</evidence>
<accession>A0A521AWI9</accession>
<dbReference type="Pfam" id="PF04471">
    <property type="entry name" value="Mrr_cat"/>
    <property type="match status" value="1"/>
</dbReference>
<organism evidence="2 3">
    <name type="scientific">Paracoccus laeviglucosivorans</name>
    <dbReference type="NCBI Taxonomy" id="1197861"/>
    <lineage>
        <taxon>Bacteria</taxon>
        <taxon>Pseudomonadati</taxon>
        <taxon>Pseudomonadota</taxon>
        <taxon>Alphaproteobacteria</taxon>
        <taxon>Rhodobacterales</taxon>
        <taxon>Paracoccaceae</taxon>
        <taxon>Paracoccus</taxon>
    </lineage>
</organism>
<dbReference type="InterPro" id="IPR007560">
    <property type="entry name" value="Restrct_endonuc_IV_Mrr"/>
</dbReference>
<reference evidence="2 3" key="1">
    <citation type="submission" date="2017-05" db="EMBL/GenBank/DDBJ databases">
        <authorList>
            <person name="Varghese N."/>
            <person name="Submissions S."/>
        </authorList>
    </citation>
    <scope>NUCLEOTIDE SEQUENCE [LARGE SCALE GENOMIC DNA]</scope>
    <source>
        <strain evidence="2 3">DSM 100094</strain>
    </source>
</reference>
<dbReference type="GO" id="GO:0009307">
    <property type="term" value="P:DNA restriction-modification system"/>
    <property type="evidence" value="ECO:0007669"/>
    <property type="project" value="InterPro"/>
</dbReference>